<evidence type="ECO:0000313" key="2">
    <source>
        <dbReference type="Proteomes" id="UP000814033"/>
    </source>
</evidence>
<accession>A0ACB8RVE8</accession>
<protein>
    <submittedName>
        <fullName evidence="1">Uncharacterized protein</fullName>
    </submittedName>
</protein>
<proteinExistence type="predicted"/>
<evidence type="ECO:0000313" key="1">
    <source>
        <dbReference type="EMBL" id="KAI0047766.1"/>
    </source>
</evidence>
<comment type="caution">
    <text evidence="1">The sequence shown here is derived from an EMBL/GenBank/DDBJ whole genome shotgun (WGS) entry which is preliminary data.</text>
</comment>
<dbReference type="EMBL" id="MU275898">
    <property type="protein sequence ID" value="KAI0047766.1"/>
    <property type="molecule type" value="Genomic_DNA"/>
</dbReference>
<reference evidence="1" key="1">
    <citation type="submission" date="2021-02" db="EMBL/GenBank/DDBJ databases">
        <authorList>
            <consortium name="DOE Joint Genome Institute"/>
            <person name="Ahrendt S."/>
            <person name="Looney B.P."/>
            <person name="Miyauchi S."/>
            <person name="Morin E."/>
            <person name="Drula E."/>
            <person name="Courty P.E."/>
            <person name="Chicoki N."/>
            <person name="Fauchery L."/>
            <person name="Kohler A."/>
            <person name="Kuo A."/>
            <person name="Labutti K."/>
            <person name="Pangilinan J."/>
            <person name="Lipzen A."/>
            <person name="Riley R."/>
            <person name="Andreopoulos W."/>
            <person name="He G."/>
            <person name="Johnson J."/>
            <person name="Barry K.W."/>
            <person name="Grigoriev I.V."/>
            <person name="Nagy L."/>
            <person name="Hibbett D."/>
            <person name="Henrissat B."/>
            <person name="Matheny P.B."/>
            <person name="Labbe J."/>
            <person name="Martin F."/>
        </authorList>
    </citation>
    <scope>NUCLEOTIDE SEQUENCE</scope>
    <source>
        <strain evidence="1">FP105234-sp</strain>
    </source>
</reference>
<organism evidence="1 2">
    <name type="scientific">Auriscalpium vulgare</name>
    <dbReference type="NCBI Taxonomy" id="40419"/>
    <lineage>
        <taxon>Eukaryota</taxon>
        <taxon>Fungi</taxon>
        <taxon>Dikarya</taxon>
        <taxon>Basidiomycota</taxon>
        <taxon>Agaricomycotina</taxon>
        <taxon>Agaricomycetes</taxon>
        <taxon>Russulales</taxon>
        <taxon>Auriscalpiaceae</taxon>
        <taxon>Auriscalpium</taxon>
    </lineage>
</organism>
<sequence>MQPPPDGVHHTQSHEWGRPPAVLPHSNRTVPMQYTQISYHPEPVPPDEKYHSYVMPPGRRLSLPTAAELPYGGGMPQIKREDGDAPYGEWPSAAVQHHHALDRQALSAESGLAAAFAYVIVAWLRNANG</sequence>
<gene>
    <name evidence="1" type="ORF">FA95DRAFT_1558757</name>
</gene>
<name>A0ACB8RVE8_9AGAM</name>
<keyword evidence="2" id="KW-1185">Reference proteome</keyword>
<dbReference type="Proteomes" id="UP000814033">
    <property type="component" value="Unassembled WGS sequence"/>
</dbReference>
<reference evidence="1" key="2">
    <citation type="journal article" date="2022" name="New Phytol.">
        <title>Evolutionary transition to the ectomycorrhizal habit in the genomes of a hyperdiverse lineage of mushroom-forming fungi.</title>
        <authorList>
            <person name="Looney B."/>
            <person name="Miyauchi S."/>
            <person name="Morin E."/>
            <person name="Drula E."/>
            <person name="Courty P.E."/>
            <person name="Kohler A."/>
            <person name="Kuo A."/>
            <person name="LaButti K."/>
            <person name="Pangilinan J."/>
            <person name="Lipzen A."/>
            <person name="Riley R."/>
            <person name="Andreopoulos W."/>
            <person name="He G."/>
            <person name="Johnson J."/>
            <person name="Nolan M."/>
            <person name="Tritt A."/>
            <person name="Barry K.W."/>
            <person name="Grigoriev I.V."/>
            <person name="Nagy L.G."/>
            <person name="Hibbett D."/>
            <person name="Henrissat B."/>
            <person name="Matheny P.B."/>
            <person name="Labbe J."/>
            <person name="Martin F.M."/>
        </authorList>
    </citation>
    <scope>NUCLEOTIDE SEQUENCE</scope>
    <source>
        <strain evidence="1">FP105234-sp</strain>
    </source>
</reference>